<dbReference type="GO" id="GO:0008270">
    <property type="term" value="F:zinc ion binding"/>
    <property type="evidence" value="ECO:0007669"/>
    <property type="project" value="InterPro"/>
</dbReference>
<evidence type="ECO:0000256" key="5">
    <source>
        <dbReference type="ARBA" id="ARBA00022840"/>
    </source>
</evidence>
<keyword evidence="4 8" id="KW-0547">Nucleotide-binding</keyword>
<dbReference type="InterPro" id="IPR000924">
    <property type="entry name" value="Glu/Gln-tRNA-synth"/>
</dbReference>
<dbReference type="InterPro" id="IPR004527">
    <property type="entry name" value="Glu-tRNA-ligase_bac/mito"/>
</dbReference>
<keyword evidence="6 8" id="KW-0648">Protein biosynthesis</keyword>
<evidence type="ECO:0000256" key="1">
    <source>
        <dbReference type="ARBA" id="ARBA00007894"/>
    </source>
</evidence>
<evidence type="ECO:0000256" key="2">
    <source>
        <dbReference type="ARBA" id="ARBA00022490"/>
    </source>
</evidence>
<dbReference type="InterPro" id="IPR020751">
    <property type="entry name" value="aa-tRNA-synth_I_codon-bd_sub2"/>
</dbReference>
<dbReference type="SUPFAM" id="SSF52374">
    <property type="entry name" value="Nucleotidylyl transferase"/>
    <property type="match status" value="1"/>
</dbReference>
<keyword evidence="12" id="KW-1185">Reference proteome</keyword>
<evidence type="ECO:0000259" key="9">
    <source>
        <dbReference type="Pfam" id="PF00749"/>
    </source>
</evidence>
<proteinExistence type="inferred from homology"/>
<dbReference type="InterPro" id="IPR020058">
    <property type="entry name" value="Glu/Gln-tRNA-synth_Ib_cat-dom"/>
</dbReference>
<dbReference type="Pfam" id="PF00749">
    <property type="entry name" value="tRNA-synt_1c"/>
    <property type="match status" value="1"/>
</dbReference>
<dbReference type="RefSeq" id="WP_097187874.1">
    <property type="nucleotide sequence ID" value="NZ_OBQK01000004.1"/>
</dbReference>
<evidence type="ECO:0000256" key="4">
    <source>
        <dbReference type="ARBA" id="ARBA00022741"/>
    </source>
</evidence>
<feature type="domain" description="Glutamyl/glutaminyl-tRNA synthetase class Ib catalytic" evidence="9">
    <location>
        <begin position="21"/>
        <end position="337"/>
    </location>
</feature>
<comment type="caution">
    <text evidence="8">Lacks conserved residue(s) required for the propagation of feature annotation.</text>
</comment>
<accession>A0A285VM90</accession>
<dbReference type="CDD" id="cd00808">
    <property type="entry name" value="GluRS_core"/>
    <property type="match status" value="1"/>
</dbReference>
<dbReference type="Gene3D" id="1.10.8.70">
    <property type="entry name" value="Glutamate-tRNA synthetase, class I, anticodon-binding domain 1"/>
    <property type="match status" value="1"/>
</dbReference>
<evidence type="ECO:0000256" key="8">
    <source>
        <dbReference type="HAMAP-Rule" id="MF_00022"/>
    </source>
</evidence>
<dbReference type="Gene3D" id="1.10.10.350">
    <property type="match status" value="1"/>
</dbReference>
<dbReference type="SMR" id="A0A285VM90"/>
<dbReference type="HAMAP" id="MF_00022">
    <property type="entry name" value="Glu_tRNA_synth_type1"/>
    <property type="match status" value="1"/>
</dbReference>
<comment type="function">
    <text evidence="8">Catalyzes the attachment of glutamate to tRNA(Glu) in a two-step reaction: glutamate is first activated by ATP to form Glu-AMP and then transferred to the acceptor end of tRNA(Glu).</text>
</comment>
<comment type="similarity">
    <text evidence="1 8">Belongs to the class-I aminoacyl-tRNA synthetase family. Glutamate--tRNA ligase type 1 subfamily.</text>
</comment>
<dbReference type="PANTHER" id="PTHR43311">
    <property type="entry name" value="GLUTAMATE--TRNA LIGASE"/>
    <property type="match status" value="1"/>
</dbReference>
<dbReference type="GO" id="GO:0000049">
    <property type="term" value="F:tRNA binding"/>
    <property type="evidence" value="ECO:0007669"/>
    <property type="project" value="InterPro"/>
</dbReference>
<keyword evidence="3 8" id="KW-0436">Ligase</keyword>
<feature type="short sequence motif" description="'KMSKS' region" evidence="8">
    <location>
        <begin position="271"/>
        <end position="275"/>
    </location>
</feature>
<reference evidence="12" key="1">
    <citation type="submission" date="2017-08" db="EMBL/GenBank/DDBJ databases">
        <authorList>
            <person name="Varghese N."/>
            <person name="Submissions S."/>
        </authorList>
    </citation>
    <scope>NUCLEOTIDE SEQUENCE [LARGE SCALE GENOMIC DNA]</scope>
    <source>
        <strain evidence="12">USBA17B2</strain>
    </source>
</reference>
<dbReference type="InterPro" id="IPR008925">
    <property type="entry name" value="aa_tRNA-synth_I_cd-bd_sf"/>
</dbReference>
<feature type="domain" description="Aminoacyl-tRNA synthetase class I anticodon-binding" evidence="10">
    <location>
        <begin position="358"/>
        <end position="512"/>
    </location>
</feature>
<dbReference type="GO" id="GO:0005829">
    <property type="term" value="C:cytosol"/>
    <property type="evidence" value="ECO:0007669"/>
    <property type="project" value="TreeGrafter"/>
</dbReference>
<dbReference type="InterPro" id="IPR045462">
    <property type="entry name" value="aa-tRNA-synth_I_cd-bd"/>
</dbReference>
<dbReference type="InterPro" id="IPR020752">
    <property type="entry name" value="Glu-tRNA-synth_I_codon-bd_sub1"/>
</dbReference>
<comment type="catalytic activity">
    <reaction evidence="8">
        <text>tRNA(Glu) + L-glutamate + ATP = L-glutamyl-tRNA(Glu) + AMP + diphosphate</text>
        <dbReference type="Rhea" id="RHEA:23540"/>
        <dbReference type="Rhea" id="RHEA-COMP:9663"/>
        <dbReference type="Rhea" id="RHEA-COMP:9680"/>
        <dbReference type="ChEBI" id="CHEBI:29985"/>
        <dbReference type="ChEBI" id="CHEBI:30616"/>
        <dbReference type="ChEBI" id="CHEBI:33019"/>
        <dbReference type="ChEBI" id="CHEBI:78442"/>
        <dbReference type="ChEBI" id="CHEBI:78520"/>
        <dbReference type="ChEBI" id="CHEBI:456215"/>
        <dbReference type="EC" id="6.1.1.17"/>
    </reaction>
</comment>
<comment type="subunit">
    <text evidence="8">Monomer.</text>
</comment>
<protein>
    <recommendedName>
        <fullName evidence="8">Glutamate--tRNA ligase</fullName>
        <ecNumber evidence="8">6.1.1.17</ecNumber>
    </recommendedName>
    <alternativeName>
        <fullName evidence="8">Glutamyl-tRNA synthetase</fullName>
        <shortName evidence="8">GluRS</shortName>
    </alternativeName>
</protein>
<evidence type="ECO:0000256" key="3">
    <source>
        <dbReference type="ARBA" id="ARBA00022598"/>
    </source>
</evidence>
<evidence type="ECO:0000259" key="10">
    <source>
        <dbReference type="Pfam" id="PF19269"/>
    </source>
</evidence>
<dbReference type="SUPFAM" id="SSF48163">
    <property type="entry name" value="An anticodon-binding domain of class I aminoacyl-tRNA synthetases"/>
    <property type="match status" value="1"/>
</dbReference>
<comment type="subcellular location">
    <subcellularLocation>
        <location evidence="8">Cytoplasm</location>
    </subcellularLocation>
</comment>
<feature type="binding site" evidence="8">
    <location>
        <position position="274"/>
    </location>
    <ligand>
        <name>ATP</name>
        <dbReference type="ChEBI" id="CHEBI:30616"/>
    </ligand>
</feature>
<keyword evidence="7 8" id="KW-0030">Aminoacyl-tRNA synthetase</keyword>
<evidence type="ECO:0000313" key="11">
    <source>
        <dbReference type="EMBL" id="SOC55192.1"/>
    </source>
</evidence>
<feature type="short sequence motif" description="'HIGH' region" evidence="8">
    <location>
        <begin position="27"/>
        <end position="37"/>
    </location>
</feature>
<gene>
    <name evidence="8" type="primary">gltX</name>
    <name evidence="11" type="ORF">SAMN05421879_104251</name>
</gene>
<dbReference type="EMBL" id="OBQK01000004">
    <property type="protein sequence ID" value="SOC55192.1"/>
    <property type="molecule type" value="Genomic_DNA"/>
</dbReference>
<dbReference type="GO" id="GO:0005524">
    <property type="term" value="F:ATP binding"/>
    <property type="evidence" value="ECO:0007669"/>
    <property type="project" value="UniProtKB-UniRule"/>
</dbReference>
<keyword evidence="5 8" id="KW-0067">ATP-binding</keyword>
<dbReference type="Pfam" id="PF19269">
    <property type="entry name" value="Anticodon_2"/>
    <property type="match status" value="1"/>
</dbReference>
<dbReference type="AlphaFoldDB" id="A0A285VM90"/>
<dbReference type="InterPro" id="IPR014729">
    <property type="entry name" value="Rossmann-like_a/b/a_fold"/>
</dbReference>
<dbReference type="NCBIfam" id="TIGR00464">
    <property type="entry name" value="gltX_bact"/>
    <property type="match status" value="1"/>
</dbReference>
<dbReference type="InterPro" id="IPR033910">
    <property type="entry name" value="GluRS_core"/>
</dbReference>
<dbReference type="EC" id="6.1.1.17" evidence="8"/>
<dbReference type="InterPro" id="IPR049940">
    <property type="entry name" value="GluQ/Sye"/>
</dbReference>
<dbReference type="PRINTS" id="PR00987">
    <property type="entry name" value="TRNASYNTHGLU"/>
</dbReference>
<dbReference type="Gene3D" id="3.40.50.620">
    <property type="entry name" value="HUPs"/>
    <property type="match status" value="1"/>
</dbReference>
<dbReference type="GO" id="GO:0004818">
    <property type="term" value="F:glutamate-tRNA ligase activity"/>
    <property type="evidence" value="ECO:0007669"/>
    <property type="project" value="UniProtKB-UniRule"/>
</dbReference>
<sequence length="517" mass="57037">MTTHPAAASATEDTEVTGADVRVRFCPSPTGTPHVGMARTALFNWAFARHHGGTFVFRIEDTDAARDSDASVEQLVEALDWLGLDPDEGPGVGGPYGPYRQSERHELHADVARRLLEAGLAYESWSTPEEVEARHRAAGRDPKLGYDNADRDLGEEEVAAYRAQGREPVLRLRMADEDLTFTDLVRGEVTFRAGSVPDFVIVRGNGQPLYTLVNPVDDATMRITHVIRGEDLLSSTPRQIALYRALIEIGVAERVPTFAHLPLVLGEGSKKLSKRDPQSDLFLHRERGFVREGMINYLALLGWSIGPDRDIFEPDQLVEAFDVRDVNPNPARWDQKKAESINGDHLRRLPLAEFTSRLLPVLREAGVLGAQSGMGELARLKDVADLIQTRIQVLSEAVPLVRPFYVRGEELEIADDARNQLKEDSAAVLDAAVAALEPISGAFPKPLGGGVEWTSERIEEALRVALVEEMGLKPRLAFGPVRTAVSGQRISPPLFESMAILGKHETLARLRRLRSEV</sequence>
<dbReference type="STRING" id="1122622.GCA_000421185_00821"/>
<dbReference type="FunFam" id="3.40.50.620:FF:000149">
    <property type="entry name" value="Glutamate--tRNA ligase"/>
    <property type="match status" value="1"/>
</dbReference>
<evidence type="ECO:0000256" key="7">
    <source>
        <dbReference type="ARBA" id="ARBA00023146"/>
    </source>
</evidence>
<keyword evidence="2 8" id="KW-0963">Cytoplasm</keyword>
<name>A0A285VM90_9MICO</name>
<evidence type="ECO:0000256" key="6">
    <source>
        <dbReference type="ARBA" id="ARBA00022917"/>
    </source>
</evidence>
<dbReference type="GO" id="GO:0006424">
    <property type="term" value="P:glutamyl-tRNA aminoacylation"/>
    <property type="evidence" value="ECO:0007669"/>
    <property type="project" value="UniProtKB-UniRule"/>
</dbReference>
<evidence type="ECO:0000313" key="12">
    <source>
        <dbReference type="Proteomes" id="UP000219688"/>
    </source>
</evidence>
<dbReference type="PANTHER" id="PTHR43311:SF2">
    <property type="entry name" value="GLUTAMATE--TRNA LIGASE, MITOCHONDRIAL-RELATED"/>
    <property type="match status" value="1"/>
</dbReference>
<dbReference type="Proteomes" id="UP000219688">
    <property type="component" value="Unassembled WGS sequence"/>
</dbReference>
<organism evidence="11 12">
    <name type="scientific">Ornithinimicrobium cerasi</name>
    <dbReference type="NCBI Taxonomy" id="2248773"/>
    <lineage>
        <taxon>Bacteria</taxon>
        <taxon>Bacillati</taxon>
        <taxon>Actinomycetota</taxon>
        <taxon>Actinomycetes</taxon>
        <taxon>Micrococcales</taxon>
        <taxon>Ornithinimicrobiaceae</taxon>
        <taxon>Ornithinimicrobium</taxon>
    </lineage>
</organism>